<dbReference type="PANTHER" id="PTHR30055">
    <property type="entry name" value="HTH-TYPE TRANSCRIPTIONAL REGULATOR RUTR"/>
    <property type="match status" value="1"/>
</dbReference>
<dbReference type="PANTHER" id="PTHR30055:SF234">
    <property type="entry name" value="HTH-TYPE TRANSCRIPTIONAL REGULATOR BETI"/>
    <property type="match status" value="1"/>
</dbReference>
<dbReference type="AlphaFoldDB" id="A0A3N2BCH9"/>
<keyword evidence="7" id="KW-1185">Reference proteome</keyword>
<protein>
    <submittedName>
        <fullName evidence="6">TetR family transcriptional regulator</fullName>
    </submittedName>
</protein>
<dbReference type="InterPro" id="IPR009057">
    <property type="entry name" value="Homeodomain-like_sf"/>
</dbReference>
<keyword evidence="2 4" id="KW-0238">DNA-binding</keyword>
<evidence type="ECO:0000256" key="1">
    <source>
        <dbReference type="ARBA" id="ARBA00023015"/>
    </source>
</evidence>
<dbReference type="InterPro" id="IPR050109">
    <property type="entry name" value="HTH-type_TetR-like_transc_reg"/>
</dbReference>
<dbReference type="EMBL" id="RKHK01000001">
    <property type="protein sequence ID" value="ROR72922.1"/>
    <property type="molecule type" value="Genomic_DNA"/>
</dbReference>
<dbReference type="RefSeq" id="WP_170163216.1">
    <property type="nucleotide sequence ID" value="NZ_RKHK01000001.1"/>
</dbReference>
<evidence type="ECO:0000313" key="6">
    <source>
        <dbReference type="EMBL" id="ROR72922.1"/>
    </source>
</evidence>
<dbReference type="Gene3D" id="1.10.357.10">
    <property type="entry name" value="Tetracycline Repressor, domain 2"/>
    <property type="match status" value="1"/>
</dbReference>
<name>A0A3N2BCH9_9MICO</name>
<dbReference type="PRINTS" id="PR00455">
    <property type="entry name" value="HTHTETR"/>
</dbReference>
<keyword evidence="1" id="KW-0805">Transcription regulation</keyword>
<dbReference type="SUPFAM" id="SSF46689">
    <property type="entry name" value="Homeodomain-like"/>
    <property type="match status" value="1"/>
</dbReference>
<accession>A0A3N2BCH9</accession>
<gene>
    <name evidence="6" type="ORF">EDD31_1284</name>
</gene>
<dbReference type="Pfam" id="PF00440">
    <property type="entry name" value="TetR_N"/>
    <property type="match status" value="1"/>
</dbReference>
<evidence type="ECO:0000256" key="2">
    <source>
        <dbReference type="ARBA" id="ARBA00023125"/>
    </source>
</evidence>
<dbReference type="InterPro" id="IPR001647">
    <property type="entry name" value="HTH_TetR"/>
</dbReference>
<evidence type="ECO:0000256" key="3">
    <source>
        <dbReference type="ARBA" id="ARBA00023163"/>
    </source>
</evidence>
<feature type="DNA-binding region" description="H-T-H motif" evidence="4">
    <location>
        <begin position="26"/>
        <end position="45"/>
    </location>
</feature>
<dbReference type="PROSITE" id="PS50977">
    <property type="entry name" value="HTH_TETR_2"/>
    <property type="match status" value="1"/>
</dbReference>
<dbReference type="GO" id="GO:0003700">
    <property type="term" value="F:DNA-binding transcription factor activity"/>
    <property type="evidence" value="ECO:0007669"/>
    <property type="project" value="TreeGrafter"/>
</dbReference>
<sequence length="212" mass="23449">MSTTRRFEIAQAAAQEILVAGYEGASLASIAERIGLTKGALAYHFKTKADIAKHLSDVVRQATDQAVRYARQEYPDSGACRLLLSSLVMERWRAAEPQVAAGIALFGDPGSPVDSDDLVAYWKQLGREFFEFARTHRELSTQLDPDEAAELLLVTLLGGPVYLTHMRVDEPVTAMLRFVRLALKSAGYTRADSDAEQVLARYEHSLPELHVD</sequence>
<feature type="domain" description="HTH tetR-type" evidence="5">
    <location>
        <begin position="3"/>
        <end position="63"/>
    </location>
</feature>
<evidence type="ECO:0000259" key="5">
    <source>
        <dbReference type="PROSITE" id="PS50977"/>
    </source>
</evidence>
<dbReference type="GO" id="GO:0000976">
    <property type="term" value="F:transcription cis-regulatory region binding"/>
    <property type="evidence" value="ECO:0007669"/>
    <property type="project" value="TreeGrafter"/>
</dbReference>
<comment type="caution">
    <text evidence="6">The sequence shown here is derived from an EMBL/GenBank/DDBJ whole genome shotgun (WGS) entry which is preliminary data.</text>
</comment>
<evidence type="ECO:0000313" key="7">
    <source>
        <dbReference type="Proteomes" id="UP000280668"/>
    </source>
</evidence>
<organism evidence="6 7">
    <name type="scientific">Bogoriella caseilytica</name>
    <dbReference type="NCBI Taxonomy" id="56055"/>
    <lineage>
        <taxon>Bacteria</taxon>
        <taxon>Bacillati</taxon>
        <taxon>Actinomycetota</taxon>
        <taxon>Actinomycetes</taxon>
        <taxon>Micrococcales</taxon>
        <taxon>Bogoriellaceae</taxon>
        <taxon>Bogoriella</taxon>
    </lineage>
</organism>
<reference evidence="6 7" key="1">
    <citation type="submission" date="2018-11" db="EMBL/GenBank/DDBJ databases">
        <title>Sequencing the genomes of 1000 actinobacteria strains.</title>
        <authorList>
            <person name="Klenk H.-P."/>
        </authorList>
    </citation>
    <scope>NUCLEOTIDE SEQUENCE [LARGE SCALE GENOMIC DNA]</scope>
    <source>
        <strain evidence="6 7">DSM 11294</strain>
    </source>
</reference>
<keyword evidence="3" id="KW-0804">Transcription</keyword>
<dbReference type="Proteomes" id="UP000280668">
    <property type="component" value="Unassembled WGS sequence"/>
</dbReference>
<evidence type="ECO:0000256" key="4">
    <source>
        <dbReference type="PROSITE-ProRule" id="PRU00335"/>
    </source>
</evidence>
<proteinExistence type="predicted"/>